<gene>
    <name evidence="1" type="ORF">METZ01_LOCUS338366</name>
</gene>
<dbReference type="AlphaFoldDB" id="A0A382QLC4"/>
<name>A0A382QLC4_9ZZZZ</name>
<organism evidence="1">
    <name type="scientific">marine metagenome</name>
    <dbReference type="NCBI Taxonomy" id="408172"/>
    <lineage>
        <taxon>unclassified sequences</taxon>
        <taxon>metagenomes</taxon>
        <taxon>ecological metagenomes</taxon>
    </lineage>
</organism>
<reference evidence="1" key="1">
    <citation type="submission" date="2018-05" db="EMBL/GenBank/DDBJ databases">
        <authorList>
            <person name="Lanie J.A."/>
            <person name="Ng W.-L."/>
            <person name="Kazmierczak K.M."/>
            <person name="Andrzejewski T.M."/>
            <person name="Davidsen T.M."/>
            <person name="Wayne K.J."/>
            <person name="Tettelin H."/>
            <person name="Glass J.I."/>
            <person name="Rusch D."/>
            <person name="Podicherti R."/>
            <person name="Tsui H.-C.T."/>
            <person name="Winkler M.E."/>
        </authorList>
    </citation>
    <scope>NUCLEOTIDE SEQUENCE</scope>
</reference>
<proteinExistence type="predicted"/>
<sequence length="54" mass="6207">MIKNVIDKKFTKSNIQLGDMLKNKAFQAITDFKNGFKYVTTQKVPETTEPAKEK</sequence>
<accession>A0A382QLC4</accession>
<dbReference type="EMBL" id="UINC01114886">
    <property type="protein sequence ID" value="SVC85512.1"/>
    <property type="molecule type" value="Genomic_DNA"/>
</dbReference>
<protein>
    <submittedName>
        <fullName evidence="1">Uncharacterized protein</fullName>
    </submittedName>
</protein>
<evidence type="ECO:0000313" key="1">
    <source>
        <dbReference type="EMBL" id="SVC85512.1"/>
    </source>
</evidence>